<dbReference type="Proteomes" id="UP000467841">
    <property type="component" value="Unassembled WGS sequence"/>
</dbReference>
<evidence type="ECO:0000256" key="1">
    <source>
        <dbReference type="ARBA" id="ARBA00004123"/>
    </source>
</evidence>
<comment type="subcellular location">
    <subcellularLocation>
        <location evidence="1 6">Nucleus</location>
    </subcellularLocation>
</comment>
<evidence type="ECO:0000313" key="8">
    <source>
        <dbReference type="EMBL" id="CAA7015584.1"/>
    </source>
</evidence>
<dbReference type="OrthoDB" id="10249888at2759"/>
<accession>A0A6D2HLX7</accession>
<dbReference type="Gene3D" id="3.40.50.1000">
    <property type="entry name" value="HAD superfamily/HAD-like"/>
    <property type="match status" value="1"/>
</dbReference>
<dbReference type="CDD" id="cd07521">
    <property type="entry name" value="HAD_FCP1-like"/>
    <property type="match status" value="1"/>
</dbReference>
<feature type="domain" description="FCP1 homology" evidence="7">
    <location>
        <begin position="80"/>
        <end position="252"/>
    </location>
</feature>
<name>A0A6D2HLX7_9BRAS</name>
<evidence type="ECO:0000256" key="4">
    <source>
        <dbReference type="ARBA" id="ARBA00047761"/>
    </source>
</evidence>
<organism evidence="8 9">
    <name type="scientific">Microthlaspi erraticum</name>
    <dbReference type="NCBI Taxonomy" id="1685480"/>
    <lineage>
        <taxon>Eukaryota</taxon>
        <taxon>Viridiplantae</taxon>
        <taxon>Streptophyta</taxon>
        <taxon>Embryophyta</taxon>
        <taxon>Tracheophyta</taxon>
        <taxon>Spermatophyta</taxon>
        <taxon>Magnoliopsida</taxon>
        <taxon>eudicotyledons</taxon>
        <taxon>Gunneridae</taxon>
        <taxon>Pentapetalae</taxon>
        <taxon>rosids</taxon>
        <taxon>malvids</taxon>
        <taxon>Brassicales</taxon>
        <taxon>Brassicaceae</taxon>
        <taxon>Coluteocarpeae</taxon>
        <taxon>Microthlaspi</taxon>
    </lineage>
</organism>
<dbReference type="InterPro" id="IPR023214">
    <property type="entry name" value="HAD_sf"/>
</dbReference>
<keyword evidence="9" id="KW-1185">Reference proteome</keyword>
<dbReference type="NCBIfam" id="TIGR02250">
    <property type="entry name" value="FCP1_euk"/>
    <property type="match status" value="1"/>
</dbReference>
<dbReference type="InterPro" id="IPR036412">
    <property type="entry name" value="HAD-like_sf"/>
</dbReference>
<evidence type="ECO:0000313" key="9">
    <source>
        <dbReference type="Proteomes" id="UP000467841"/>
    </source>
</evidence>
<keyword evidence="3 6" id="KW-0539">Nucleus</keyword>
<sequence>MSPVENMVKDFETTIKVSSSSPPSSSSCGHCYVRYGVCIVCKSAVDKSQGRAFDYLLQGLQLSHEAVRSTKRFTTQYHCHNNKKLHLVLDLDHTLLHSVRVSRLSKEEKYLIEEAGSKTREDLWQIKHREGSNDPYLIKLRPSLRKFLEEAEEMFVMYVYTMGTRGYAKARLKLIDPDGIYFGDRVITRDESPCEKTLGLVLAEERGVVIVDDTRHVWTHHKSNLVQIIKYNYFRDNGKQVSKTYSEEKRDESEKGGPLAKVLTLLKEVHCGFFGVKEELLESQDVRLLVQSALTQRQKRRKETLVGSRSLSSVETGSTFFKMKTMSLFLCFLPGFFYQK</sequence>
<dbReference type="InterPro" id="IPR004274">
    <property type="entry name" value="FCP1_dom"/>
</dbReference>
<comment type="function">
    <text evidence="6">This promotes the activity of RNA polymerase II.</text>
</comment>
<comment type="catalytic activity">
    <reaction evidence="4 6">
        <text>O-phospho-L-seryl-[protein] + H2O = L-seryl-[protein] + phosphate</text>
        <dbReference type="Rhea" id="RHEA:20629"/>
        <dbReference type="Rhea" id="RHEA-COMP:9863"/>
        <dbReference type="Rhea" id="RHEA-COMP:11604"/>
        <dbReference type="ChEBI" id="CHEBI:15377"/>
        <dbReference type="ChEBI" id="CHEBI:29999"/>
        <dbReference type="ChEBI" id="CHEBI:43474"/>
        <dbReference type="ChEBI" id="CHEBI:83421"/>
        <dbReference type="EC" id="3.1.3.16"/>
    </reaction>
</comment>
<dbReference type="Pfam" id="PF03031">
    <property type="entry name" value="NIF"/>
    <property type="match status" value="1"/>
</dbReference>
<dbReference type="PROSITE" id="PS50969">
    <property type="entry name" value="FCP1"/>
    <property type="match status" value="1"/>
</dbReference>
<comment type="caution">
    <text evidence="8">The sequence shown here is derived from an EMBL/GenBank/DDBJ whole genome shotgun (WGS) entry which is preliminary data.</text>
</comment>
<dbReference type="SUPFAM" id="SSF56784">
    <property type="entry name" value="HAD-like"/>
    <property type="match status" value="1"/>
</dbReference>
<comment type="catalytic activity">
    <reaction evidence="5 6">
        <text>O-phospho-L-threonyl-[protein] + H2O = L-threonyl-[protein] + phosphate</text>
        <dbReference type="Rhea" id="RHEA:47004"/>
        <dbReference type="Rhea" id="RHEA-COMP:11060"/>
        <dbReference type="Rhea" id="RHEA-COMP:11605"/>
        <dbReference type="ChEBI" id="CHEBI:15377"/>
        <dbReference type="ChEBI" id="CHEBI:30013"/>
        <dbReference type="ChEBI" id="CHEBI:43474"/>
        <dbReference type="ChEBI" id="CHEBI:61977"/>
        <dbReference type="EC" id="3.1.3.16"/>
    </reaction>
</comment>
<evidence type="ECO:0000256" key="3">
    <source>
        <dbReference type="ARBA" id="ARBA00023242"/>
    </source>
</evidence>
<dbReference type="SMART" id="SM00577">
    <property type="entry name" value="CPDc"/>
    <property type="match status" value="1"/>
</dbReference>
<dbReference type="PANTHER" id="PTHR23081">
    <property type="entry name" value="RNA POLYMERASE II CTD PHOSPHATASE"/>
    <property type="match status" value="1"/>
</dbReference>
<evidence type="ECO:0000256" key="6">
    <source>
        <dbReference type="RuleBase" id="RU366066"/>
    </source>
</evidence>
<gene>
    <name evidence="8" type="ORF">MERR_LOCUS2819</name>
</gene>
<dbReference type="InterPro" id="IPR011947">
    <property type="entry name" value="FCP1_euk"/>
</dbReference>
<reference evidence="8" key="1">
    <citation type="submission" date="2020-01" db="EMBL/GenBank/DDBJ databases">
        <authorList>
            <person name="Mishra B."/>
        </authorList>
    </citation>
    <scope>NUCLEOTIDE SEQUENCE [LARGE SCALE GENOMIC DNA]</scope>
</reference>
<evidence type="ECO:0000256" key="2">
    <source>
        <dbReference type="ARBA" id="ARBA00022801"/>
    </source>
</evidence>
<keyword evidence="2 6" id="KW-0378">Hydrolase</keyword>
<dbReference type="InterPro" id="IPR039189">
    <property type="entry name" value="Fcp1"/>
</dbReference>
<dbReference type="GO" id="GO:0005634">
    <property type="term" value="C:nucleus"/>
    <property type="evidence" value="ECO:0007669"/>
    <property type="project" value="UniProtKB-SubCell"/>
</dbReference>
<protein>
    <recommendedName>
        <fullName evidence="6">RNA polymerase II C-terminal domain phosphatase-like</fullName>
        <ecNumber evidence="6">3.1.3.16</ecNumber>
    </recommendedName>
</protein>
<evidence type="ECO:0000256" key="5">
    <source>
        <dbReference type="ARBA" id="ARBA00048336"/>
    </source>
</evidence>
<dbReference type="AlphaFoldDB" id="A0A6D2HLX7"/>
<evidence type="ECO:0000259" key="7">
    <source>
        <dbReference type="PROSITE" id="PS50969"/>
    </source>
</evidence>
<dbReference type="PANTHER" id="PTHR23081:SF21">
    <property type="entry name" value="RNA POLYMERASE II C-TERMINAL DOMAIN PHOSPHATASE-LIKE-RELATED"/>
    <property type="match status" value="1"/>
</dbReference>
<dbReference type="GO" id="GO:0008420">
    <property type="term" value="F:RNA polymerase II CTD heptapeptide repeat phosphatase activity"/>
    <property type="evidence" value="ECO:0007669"/>
    <property type="project" value="UniProtKB-UniRule"/>
</dbReference>
<dbReference type="EC" id="3.1.3.16" evidence="6"/>
<dbReference type="EMBL" id="CACVBM020000188">
    <property type="protein sequence ID" value="CAA7015584.1"/>
    <property type="molecule type" value="Genomic_DNA"/>
</dbReference>
<proteinExistence type="predicted"/>